<evidence type="ECO:0000313" key="2">
    <source>
        <dbReference type="EMBL" id="PPJ26355.1"/>
    </source>
</evidence>
<evidence type="ECO:0000256" key="1">
    <source>
        <dbReference type="SAM" id="MobiDB-lite"/>
    </source>
</evidence>
<dbReference type="Proteomes" id="UP000238356">
    <property type="component" value="Unassembled WGS sequence"/>
</dbReference>
<accession>A0A2S6A3I9</accession>
<gene>
    <name evidence="2" type="ORF">C5F51_19420</name>
</gene>
<sequence length="292" mass="30129">MGIGTIFKAANEATGGKLGSALLGAAVNGGAEFLHSAASDGIGNIDWGRIGMAGGIGAAGSLAGDAVAGGISRKTGRSVTSVGTEIETLGDNQLALEKALRNKAKADAKYYKNSGSNVDPKLRAKSQKADQELADQLGVPLTDVAGKNKYKALEKEVKARGKTANKETQELENRKKELEAKQKGWANSKGAKNAGWKRNSLRAAGIATATGLTWQSPRGGGDSGGSDGGGDKQPGGKPPATQQVTLTWGGSQYMDSPAKEPIAPDPGYTATGTGFLLYPQGLNEQIRRWYVG</sequence>
<feature type="compositionally biased region" description="Gly residues" evidence="1">
    <location>
        <begin position="218"/>
        <end position="233"/>
    </location>
</feature>
<proteinExistence type="predicted"/>
<dbReference type="AlphaFoldDB" id="A0A2S6A3I9"/>
<evidence type="ECO:0000313" key="3">
    <source>
        <dbReference type="Proteomes" id="UP000238356"/>
    </source>
</evidence>
<reference evidence="2 3" key="1">
    <citation type="submission" date="2018-02" db="EMBL/GenBank/DDBJ databases">
        <title>8 Nocardia nova and 1 Nocardia cyriacigeorgica strain used for evolution to TMP-SMX.</title>
        <authorList>
            <person name="Mehta H."/>
            <person name="Weng J."/>
            <person name="Shamoo Y."/>
        </authorList>
    </citation>
    <scope>NUCLEOTIDE SEQUENCE [LARGE SCALE GENOMIC DNA]</scope>
    <source>
        <strain evidence="2 3">BAA2227</strain>
    </source>
</reference>
<name>A0A2S6A3I9_9NOCA</name>
<keyword evidence="3" id="KW-1185">Reference proteome</keyword>
<feature type="region of interest" description="Disordered" evidence="1">
    <location>
        <begin position="156"/>
        <end position="243"/>
    </location>
</feature>
<comment type="caution">
    <text evidence="2">The sequence shown here is derived from an EMBL/GenBank/DDBJ whole genome shotgun (WGS) entry which is preliminary data.</text>
</comment>
<protein>
    <submittedName>
        <fullName evidence="2">Uncharacterized protein</fullName>
    </submittedName>
</protein>
<feature type="compositionally biased region" description="Basic and acidic residues" evidence="1">
    <location>
        <begin position="156"/>
        <end position="182"/>
    </location>
</feature>
<organism evidence="2 3">
    <name type="scientific">Nocardia nova</name>
    <dbReference type="NCBI Taxonomy" id="37330"/>
    <lineage>
        <taxon>Bacteria</taxon>
        <taxon>Bacillati</taxon>
        <taxon>Actinomycetota</taxon>
        <taxon>Actinomycetes</taxon>
        <taxon>Mycobacteriales</taxon>
        <taxon>Nocardiaceae</taxon>
        <taxon>Nocardia</taxon>
    </lineage>
</organism>
<dbReference type="RefSeq" id="WP_104363725.1">
    <property type="nucleotide sequence ID" value="NZ_PSZD01000012.1"/>
</dbReference>
<dbReference type="EMBL" id="PSZD01000012">
    <property type="protein sequence ID" value="PPJ26355.1"/>
    <property type="molecule type" value="Genomic_DNA"/>
</dbReference>